<gene>
    <name evidence="2" type="ORF">DERYTH_LOCUS18000</name>
</gene>
<evidence type="ECO:0000313" key="2">
    <source>
        <dbReference type="EMBL" id="CAG8763111.1"/>
    </source>
</evidence>
<dbReference type="AlphaFoldDB" id="A0A9N9J549"/>
<protein>
    <submittedName>
        <fullName evidence="2">14821_t:CDS:1</fullName>
    </submittedName>
</protein>
<accession>A0A9N9J549</accession>
<comment type="caution">
    <text evidence="2">The sequence shown here is derived from an EMBL/GenBank/DDBJ whole genome shotgun (WGS) entry which is preliminary data.</text>
</comment>
<dbReference type="OrthoDB" id="2352066at2759"/>
<evidence type="ECO:0000313" key="3">
    <source>
        <dbReference type="Proteomes" id="UP000789405"/>
    </source>
</evidence>
<organism evidence="2 3">
    <name type="scientific">Dentiscutata erythropus</name>
    <dbReference type="NCBI Taxonomy" id="1348616"/>
    <lineage>
        <taxon>Eukaryota</taxon>
        <taxon>Fungi</taxon>
        <taxon>Fungi incertae sedis</taxon>
        <taxon>Mucoromycota</taxon>
        <taxon>Glomeromycotina</taxon>
        <taxon>Glomeromycetes</taxon>
        <taxon>Diversisporales</taxon>
        <taxon>Gigasporaceae</taxon>
        <taxon>Dentiscutata</taxon>
    </lineage>
</organism>
<dbReference type="EMBL" id="CAJVPY010017686">
    <property type="protein sequence ID" value="CAG8763111.1"/>
    <property type="molecule type" value="Genomic_DNA"/>
</dbReference>
<dbReference type="Proteomes" id="UP000789405">
    <property type="component" value="Unassembled WGS sequence"/>
</dbReference>
<name>A0A9N9J549_9GLOM</name>
<feature type="domain" description="MD-2-related lipid-recognition" evidence="1">
    <location>
        <begin position="5"/>
        <end position="128"/>
    </location>
</feature>
<feature type="non-terminal residue" evidence="2">
    <location>
        <position position="132"/>
    </location>
</feature>
<evidence type="ECO:0000259" key="1">
    <source>
        <dbReference type="Pfam" id="PF02221"/>
    </source>
</evidence>
<dbReference type="Pfam" id="PF02221">
    <property type="entry name" value="E1_DerP2_DerF2"/>
    <property type="match status" value="1"/>
</dbReference>
<sequence length="132" mass="14207">TYPMTFTSLLVTNPIVVNQNGSFSFVVIGIGETTVPIVQGAVLHYYPLIDGILPLTGYRDKVDFCQMLNNSNGPCPISGSFNVNATITHPPNSTYLPGIYSFLNGAIIRAEVNNPDNTNLTCVQGQINIISS</sequence>
<reference evidence="2" key="1">
    <citation type="submission" date="2021-06" db="EMBL/GenBank/DDBJ databases">
        <authorList>
            <person name="Kallberg Y."/>
            <person name="Tangrot J."/>
            <person name="Rosling A."/>
        </authorList>
    </citation>
    <scope>NUCLEOTIDE SEQUENCE</scope>
    <source>
        <strain evidence="2">MA453B</strain>
    </source>
</reference>
<dbReference type="InterPro" id="IPR003172">
    <property type="entry name" value="ML_dom"/>
</dbReference>
<keyword evidence="3" id="KW-1185">Reference proteome</keyword>
<proteinExistence type="predicted"/>